<keyword evidence="5" id="KW-0762">Sugar transport</keyword>
<keyword evidence="8 12" id="KW-0067">ATP-binding</keyword>
<dbReference type="InterPro" id="IPR017871">
    <property type="entry name" value="ABC_transporter-like_CS"/>
</dbReference>
<dbReference type="GO" id="GO:0016887">
    <property type="term" value="F:ATP hydrolysis activity"/>
    <property type="evidence" value="ECO:0007669"/>
    <property type="project" value="InterPro"/>
</dbReference>
<evidence type="ECO:0000313" key="12">
    <source>
        <dbReference type="EMBL" id="RRH91817.1"/>
    </source>
</evidence>
<dbReference type="SMART" id="SM00382">
    <property type="entry name" value="AAA"/>
    <property type="match status" value="2"/>
</dbReference>
<protein>
    <submittedName>
        <fullName evidence="12">Sugar ABC transporter ATP-binding protein</fullName>
    </submittedName>
</protein>
<comment type="subcellular location">
    <subcellularLocation>
        <location evidence="1">Cell membrane</location>
        <topology evidence="1">Peripheral membrane protein</topology>
    </subcellularLocation>
</comment>
<dbReference type="OrthoDB" id="9805029at2"/>
<evidence type="ECO:0000259" key="11">
    <source>
        <dbReference type="PROSITE" id="PS50893"/>
    </source>
</evidence>
<dbReference type="SUPFAM" id="SSF52540">
    <property type="entry name" value="P-loop containing nucleoside triphosphate hydrolases"/>
    <property type="match status" value="2"/>
</dbReference>
<dbReference type="PROSITE" id="PS50893">
    <property type="entry name" value="ABC_TRANSPORTER_2"/>
    <property type="match status" value="2"/>
</dbReference>
<dbReference type="PANTHER" id="PTHR43790:SF9">
    <property type="entry name" value="GALACTOFURANOSE TRANSPORTER ATP-BINDING PROTEIN YTFR"/>
    <property type="match status" value="1"/>
</dbReference>
<evidence type="ECO:0000256" key="7">
    <source>
        <dbReference type="ARBA" id="ARBA00022741"/>
    </source>
</evidence>
<dbReference type="CDD" id="cd03215">
    <property type="entry name" value="ABC_Carb_Monos_II"/>
    <property type="match status" value="1"/>
</dbReference>
<evidence type="ECO:0000256" key="6">
    <source>
        <dbReference type="ARBA" id="ARBA00022737"/>
    </source>
</evidence>
<keyword evidence="3" id="KW-0813">Transport</keyword>
<reference evidence="12 13" key="1">
    <citation type="submission" date="2018-11" db="EMBL/GenBank/DDBJ databases">
        <title>the genome of Mesorhizobium tamadayense DSM 28320.</title>
        <authorList>
            <person name="Gao J."/>
        </authorList>
    </citation>
    <scope>NUCLEOTIDE SEQUENCE [LARGE SCALE GENOMIC DNA]</scope>
    <source>
        <strain evidence="12 13">DSM 28320</strain>
    </source>
</reference>
<dbReference type="EMBL" id="RQXT01000062">
    <property type="protein sequence ID" value="RRH91817.1"/>
    <property type="molecule type" value="Genomic_DNA"/>
</dbReference>
<dbReference type="InterPro" id="IPR027417">
    <property type="entry name" value="P-loop_NTPase"/>
</dbReference>
<keyword evidence="13" id="KW-1185">Reference proteome</keyword>
<dbReference type="Proteomes" id="UP000273786">
    <property type="component" value="Unassembled WGS sequence"/>
</dbReference>
<comment type="caution">
    <text evidence="12">The sequence shown here is derived from an EMBL/GenBank/DDBJ whole genome shotgun (WGS) entry which is preliminary data.</text>
</comment>
<evidence type="ECO:0000256" key="10">
    <source>
        <dbReference type="ARBA" id="ARBA00023136"/>
    </source>
</evidence>
<evidence type="ECO:0000256" key="4">
    <source>
        <dbReference type="ARBA" id="ARBA00022475"/>
    </source>
</evidence>
<evidence type="ECO:0000256" key="1">
    <source>
        <dbReference type="ARBA" id="ARBA00004202"/>
    </source>
</evidence>
<feature type="domain" description="ABC transporter" evidence="11">
    <location>
        <begin position="34"/>
        <end position="270"/>
    </location>
</feature>
<dbReference type="InterPro" id="IPR003439">
    <property type="entry name" value="ABC_transporter-like_ATP-bd"/>
</dbReference>
<sequence>MVVLLPERARRHGSPQGAAQQVPFGLIVMGAPLLELKSIRKTFPGVVALADVTFDLKAGEVHALVGENGAGKSTLLSVMNGLTAPDSGEIRIQGQPVVLSGPTVALANRLALVHQELVLCPNLSVAENIFLGREPKARLGRGNRVALNRMAEDLLGEIHVNLDPARKVGELSLNEQQIVEICRALASRPRVLVFDEPTASLNDDQVGHLLGIIRKLKANGLGVIYVSHRLGEVLDISDRVTVLRDGHVVGTREIAGLHEAALVSLMVGREHKPGEAAYKERQYGAVALEVKAISKASVFDDVSLEVRAGEIVGIAGLLGCQREAVARSIFGAASIDRGEIRIRGKAVALRSPREAIRAGIGFMPADRKGEGLVLPMSVGDNLGMAILRRLGRFGLLKRRQKNATANELVRKLAIKVSGLFQLASQLSGGNQQKIVIGKWIARGGDIVIAEDPTRGVDVGAKFEIWCTIQGLADEGKAVLLLTTELQEMMDACDRILVMSRGRVTGHFDRKDFSAEAIAHCFVA</sequence>
<dbReference type="GO" id="GO:0005524">
    <property type="term" value="F:ATP binding"/>
    <property type="evidence" value="ECO:0007669"/>
    <property type="project" value="UniProtKB-KW"/>
</dbReference>
<dbReference type="InterPro" id="IPR003593">
    <property type="entry name" value="AAA+_ATPase"/>
</dbReference>
<dbReference type="Pfam" id="PF00005">
    <property type="entry name" value="ABC_tran"/>
    <property type="match status" value="2"/>
</dbReference>
<gene>
    <name evidence="12" type="ORF">EH240_31860</name>
</gene>
<evidence type="ECO:0000256" key="5">
    <source>
        <dbReference type="ARBA" id="ARBA00022597"/>
    </source>
</evidence>
<dbReference type="PANTHER" id="PTHR43790">
    <property type="entry name" value="CARBOHYDRATE TRANSPORT ATP-BINDING PROTEIN MG119-RELATED"/>
    <property type="match status" value="1"/>
</dbReference>
<keyword evidence="7" id="KW-0547">Nucleotide-binding</keyword>
<evidence type="ECO:0000313" key="13">
    <source>
        <dbReference type="Proteomes" id="UP000273786"/>
    </source>
</evidence>
<feature type="domain" description="ABC transporter" evidence="11">
    <location>
        <begin position="281"/>
        <end position="522"/>
    </location>
</feature>
<dbReference type="AlphaFoldDB" id="A0A3P3EZZ9"/>
<accession>A0A3P3EZZ9</accession>
<keyword evidence="9" id="KW-1278">Translocase</keyword>
<evidence type="ECO:0000256" key="8">
    <source>
        <dbReference type="ARBA" id="ARBA00022840"/>
    </source>
</evidence>
<dbReference type="GO" id="GO:0005886">
    <property type="term" value="C:plasma membrane"/>
    <property type="evidence" value="ECO:0007669"/>
    <property type="project" value="UniProtKB-SubCell"/>
</dbReference>
<keyword evidence="6" id="KW-0677">Repeat</keyword>
<dbReference type="InterPro" id="IPR050107">
    <property type="entry name" value="ABC_carbohydrate_import_ATPase"/>
</dbReference>
<evidence type="ECO:0000256" key="3">
    <source>
        <dbReference type="ARBA" id="ARBA00022448"/>
    </source>
</evidence>
<dbReference type="FunFam" id="3.40.50.300:FF:000127">
    <property type="entry name" value="Ribose import ATP-binding protein RbsA"/>
    <property type="match status" value="1"/>
</dbReference>
<evidence type="ECO:0000256" key="2">
    <source>
        <dbReference type="ARBA" id="ARBA00005417"/>
    </source>
</evidence>
<organism evidence="12 13">
    <name type="scientific">Mesorhizobium tamadayense</name>
    <dbReference type="NCBI Taxonomy" id="425306"/>
    <lineage>
        <taxon>Bacteria</taxon>
        <taxon>Pseudomonadati</taxon>
        <taxon>Pseudomonadota</taxon>
        <taxon>Alphaproteobacteria</taxon>
        <taxon>Hyphomicrobiales</taxon>
        <taxon>Phyllobacteriaceae</taxon>
        <taxon>Mesorhizobium</taxon>
    </lineage>
</organism>
<proteinExistence type="inferred from homology"/>
<comment type="similarity">
    <text evidence="2">Belongs to the ABC transporter superfamily.</text>
</comment>
<dbReference type="Gene3D" id="3.40.50.300">
    <property type="entry name" value="P-loop containing nucleotide triphosphate hydrolases"/>
    <property type="match status" value="2"/>
</dbReference>
<name>A0A3P3EZZ9_9HYPH</name>
<evidence type="ECO:0000256" key="9">
    <source>
        <dbReference type="ARBA" id="ARBA00022967"/>
    </source>
</evidence>
<dbReference type="PROSITE" id="PS00211">
    <property type="entry name" value="ABC_TRANSPORTER_1"/>
    <property type="match status" value="1"/>
</dbReference>
<keyword evidence="4" id="KW-1003">Cell membrane</keyword>
<keyword evidence="10" id="KW-0472">Membrane</keyword>
<dbReference type="CDD" id="cd03216">
    <property type="entry name" value="ABC_Carb_Monos_I"/>
    <property type="match status" value="1"/>
</dbReference>